<dbReference type="InterPro" id="IPR030678">
    <property type="entry name" value="Peptide/Ni-bd"/>
</dbReference>
<dbReference type="PANTHER" id="PTHR30290:SF9">
    <property type="entry name" value="OLIGOPEPTIDE-BINDING PROTEIN APPA"/>
    <property type="match status" value="1"/>
</dbReference>
<dbReference type="GO" id="GO:0043190">
    <property type="term" value="C:ATP-binding cassette (ABC) transporter complex"/>
    <property type="evidence" value="ECO:0007669"/>
    <property type="project" value="InterPro"/>
</dbReference>
<keyword evidence="3" id="KW-0813">Transport</keyword>
<dbReference type="InterPro" id="IPR039424">
    <property type="entry name" value="SBP_5"/>
</dbReference>
<comment type="similarity">
    <text evidence="2">Belongs to the bacterial solute-binding protein 5 family.</text>
</comment>
<evidence type="ECO:0000256" key="5">
    <source>
        <dbReference type="SAM" id="SignalP"/>
    </source>
</evidence>
<accession>A0A0D7WYP5</accession>
<dbReference type="InterPro" id="IPR023765">
    <property type="entry name" value="SBP_5_CS"/>
</dbReference>
<name>A0A0D7WYP5_9BACL</name>
<dbReference type="EMBL" id="JTHP01000038">
    <property type="protein sequence ID" value="KJD44306.1"/>
    <property type="molecule type" value="Genomic_DNA"/>
</dbReference>
<comment type="subcellular location">
    <subcellularLocation>
        <location evidence="1">Cell membrane</location>
        <topology evidence="1">Lipid-anchor</topology>
    </subcellularLocation>
</comment>
<dbReference type="InterPro" id="IPR000914">
    <property type="entry name" value="SBP_5_dom"/>
</dbReference>
<evidence type="ECO:0000259" key="6">
    <source>
        <dbReference type="Pfam" id="PF00496"/>
    </source>
</evidence>
<keyword evidence="8" id="KW-1185">Reference proteome</keyword>
<dbReference type="Gene3D" id="3.10.105.10">
    <property type="entry name" value="Dipeptide-binding Protein, Domain 3"/>
    <property type="match status" value="1"/>
</dbReference>
<feature type="domain" description="Solute-binding protein family 5" evidence="6">
    <location>
        <begin position="91"/>
        <end position="462"/>
    </location>
</feature>
<dbReference type="Gene3D" id="3.40.190.10">
    <property type="entry name" value="Periplasmic binding protein-like II"/>
    <property type="match status" value="1"/>
</dbReference>
<evidence type="ECO:0000256" key="4">
    <source>
        <dbReference type="ARBA" id="ARBA00022729"/>
    </source>
</evidence>
<keyword evidence="4 5" id="KW-0732">Signal</keyword>
<gene>
    <name evidence="7" type="ORF">QD47_17920</name>
</gene>
<dbReference type="AlphaFoldDB" id="A0A0D7WYP5"/>
<dbReference type="PATRIC" id="fig|159743.3.peg.3987"/>
<dbReference type="PROSITE" id="PS01040">
    <property type="entry name" value="SBP_BACTERIAL_5"/>
    <property type="match status" value="1"/>
</dbReference>
<dbReference type="PIRSF" id="PIRSF002741">
    <property type="entry name" value="MppA"/>
    <property type="match status" value="1"/>
</dbReference>
<protein>
    <submittedName>
        <fullName evidence="7">ABC transporter substrate-binding protein</fullName>
    </submittedName>
</protein>
<dbReference type="GO" id="GO:1904680">
    <property type="term" value="F:peptide transmembrane transporter activity"/>
    <property type="evidence" value="ECO:0007669"/>
    <property type="project" value="TreeGrafter"/>
</dbReference>
<dbReference type="Gene3D" id="3.90.76.10">
    <property type="entry name" value="Dipeptide-binding Protein, Domain 1"/>
    <property type="match status" value="1"/>
</dbReference>
<dbReference type="PROSITE" id="PS51257">
    <property type="entry name" value="PROKAR_LIPOPROTEIN"/>
    <property type="match status" value="1"/>
</dbReference>
<evidence type="ECO:0000256" key="2">
    <source>
        <dbReference type="ARBA" id="ARBA00005695"/>
    </source>
</evidence>
<evidence type="ECO:0000256" key="1">
    <source>
        <dbReference type="ARBA" id="ARBA00004193"/>
    </source>
</evidence>
<evidence type="ECO:0000313" key="7">
    <source>
        <dbReference type="EMBL" id="KJD44306.1"/>
    </source>
</evidence>
<comment type="caution">
    <text evidence="7">The sequence shown here is derived from an EMBL/GenBank/DDBJ whole genome shotgun (WGS) entry which is preliminary data.</text>
</comment>
<dbReference type="PANTHER" id="PTHR30290">
    <property type="entry name" value="PERIPLASMIC BINDING COMPONENT OF ABC TRANSPORTER"/>
    <property type="match status" value="1"/>
</dbReference>
<evidence type="ECO:0000313" key="8">
    <source>
        <dbReference type="Proteomes" id="UP000032534"/>
    </source>
</evidence>
<dbReference type="Pfam" id="PF00496">
    <property type="entry name" value="SBP_bac_5"/>
    <property type="match status" value="1"/>
</dbReference>
<feature type="chain" id="PRO_5039265870" evidence="5">
    <location>
        <begin position="31"/>
        <end position="547"/>
    </location>
</feature>
<sequence>MKRTSRYAKMLALTLSLVLVLSACSGNGGANSTNTGANAAGGGQAAEGGDLTYALATSPDSLDPHKSGLAVASRVYRGIFDNLVVKLPDNTIKPWLATEWSVSEDGKSYTFKLRKDVKFHDGTPFNAEAVKFSYDQIIDPQAVVGNAANLLAPYESSQVIDEYTIKLNLKRPSQAFLSNLSIPAVAIVSPAGVKKYGDQFGKHPVGTGPFKFVKWDENAEIKIERNPDYKWAPETIENKGAPYLDSVTFKIVPEEATRIGSVQSGQALAAETVPPQNILTLRSDPNFQLLQVNTLGLPYTLFINQKKAPWNELKARQALQYGIDVGTIVKTLYLGTYEQAWSPLTPGIFGYDKSLENGLQPDANKANQLLDELGWVRGADGFRVKDGKRLTLHYVDGTPNREKRNDIAAIIQQQLKKIGVDVKIEITKDVATVVYTNGNYDFYGNSQVNVDPNALYAFYHTAAPNQRPTLPNFSNAEVDKLLEQGAIEKDDAKREGIYKKVQQLIRDQAVIIPIYVFPYTVGAAKSVQGLKFDLVGYPLFNDVRIQK</sequence>
<dbReference type="CDD" id="cd08492">
    <property type="entry name" value="PBP2_NikA_DppA_OppA_like_15"/>
    <property type="match status" value="1"/>
</dbReference>
<dbReference type="Proteomes" id="UP000032534">
    <property type="component" value="Unassembled WGS sequence"/>
</dbReference>
<feature type="signal peptide" evidence="5">
    <location>
        <begin position="1"/>
        <end position="30"/>
    </location>
</feature>
<proteinExistence type="inferred from homology"/>
<dbReference type="GO" id="GO:0015833">
    <property type="term" value="P:peptide transport"/>
    <property type="evidence" value="ECO:0007669"/>
    <property type="project" value="TreeGrafter"/>
</dbReference>
<dbReference type="SUPFAM" id="SSF53850">
    <property type="entry name" value="Periplasmic binding protein-like II"/>
    <property type="match status" value="1"/>
</dbReference>
<reference evidence="7 8" key="1">
    <citation type="submission" date="2014-11" db="EMBL/GenBank/DDBJ databases">
        <title>Draft Genome Sequences of Paenibacillus polymyxa NRRL B-30509 and Paenibacillus terrae NRRL B-30644, Strains from a Poultry Environment that Produce Tridecaptin A and Paenicidins.</title>
        <authorList>
            <person name="van Belkum M.J."/>
            <person name="Lohans C.T."/>
            <person name="Vederas J.C."/>
        </authorList>
    </citation>
    <scope>NUCLEOTIDE SEQUENCE [LARGE SCALE GENOMIC DNA]</scope>
    <source>
        <strain evidence="7 8">NRRL B-30644</strain>
    </source>
</reference>
<evidence type="ECO:0000256" key="3">
    <source>
        <dbReference type="ARBA" id="ARBA00022448"/>
    </source>
</evidence>
<dbReference type="GO" id="GO:0042597">
    <property type="term" value="C:periplasmic space"/>
    <property type="evidence" value="ECO:0007669"/>
    <property type="project" value="UniProtKB-ARBA"/>
</dbReference>
<organism evidence="7 8">
    <name type="scientific">Paenibacillus terrae</name>
    <dbReference type="NCBI Taxonomy" id="159743"/>
    <lineage>
        <taxon>Bacteria</taxon>
        <taxon>Bacillati</taxon>
        <taxon>Bacillota</taxon>
        <taxon>Bacilli</taxon>
        <taxon>Bacillales</taxon>
        <taxon>Paenibacillaceae</taxon>
        <taxon>Paenibacillus</taxon>
    </lineage>
</organism>